<dbReference type="PANTHER" id="PTHR33392">
    <property type="entry name" value="POLYISOPRENYL-TEICHOIC ACID--PEPTIDOGLYCAN TEICHOIC ACID TRANSFERASE TAGU"/>
    <property type="match status" value="1"/>
</dbReference>
<feature type="region of interest" description="Disordered" evidence="2">
    <location>
        <begin position="1"/>
        <end position="23"/>
    </location>
</feature>
<evidence type="ECO:0000259" key="4">
    <source>
        <dbReference type="Pfam" id="PF03816"/>
    </source>
</evidence>
<reference evidence="5" key="1">
    <citation type="journal article" date="2014" name="Int. J. Syst. Evol. Microbiol.">
        <title>Complete genome sequence of Corynebacterium casei LMG S-19264T (=DSM 44701T), isolated from a smear-ripened cheese.</title>
        <authorList>
            <consortium name="US DOE Joint Genome Institute (JGI-PGF)"/>
            <person name="Walter F."/>
            <person name="Albersmeier A."/>
            <person name="Kalinowski J."/>
            <person name="Ruckert C."/>
        </authorList>
    </citation>
    <scope>NUCLEOTIDE SEQUENCE</scope>
    <source>
        <strain evidence="5">JCM 4646</strain>
    </source>
</reference>
<organism evidence="5 6">
    <name type="scientific">Kitasatospora indigofera</name>
    <dbReference type="NCBI Taxonomy" id="67307"/>
    <lineage>
        <taxon>Bacteria</taxon>
        <taxon>Bacillati</taxon>
        <taxon>Actinomycetota</taxon>
        <taxon>Actinomycetes</taxon>
        <taxon>Kitasatosporales</taxon>
        <taxon>Streptomycetaceae</taxon>
        <taxon>Kitasatospora</taxon>
    </lineage>
</organism>
<gene>
    <name evidence="5" type="ORF">GCM10018781_64240</name>
</gene>
<comment type="caution">
    <text evidence="5">The sequence shown here is derived from an EMBL/GenBank/DDBJ whole genome shotgun (WGS) entry which is preliminary data.</text>
</comment>
<protein>
    <recommendedName>
        <fullName evidence="4">Cell envelope-related transcriptional attenuator domain-containing protein</fullName>
    </recommendedName>
</protein>
<feature type="compositionally biased region" description="Low complexity" evidence="2">
    <location>
        <begin position="1"/>
        <end position="11"/>
    </location>
</feature>
<keyword evidence="3" id="KW-1133">Transmembrane helix</keyword>
<evidence type="ECO:0000313" key="5">
    <source>
        <dbReference type="EMBL" id="GHH81493.1"/>
    </source>
</evidence>
<dbReference type="Gene3D" id="3.40.630.190">
    <property type="entry name" value="LCP protein"/>
    <property type="match status" value="1"/>
</dbReference>
<dbReference type="NCBIfam" id="TIGR00350">
    <property type="entry name" value="lytR_cpsA_psr"/>
    <property type="match status" value="1"/>
</dbReference>
<reference evidence="5" key="2">
    <citation type="submission" date="2020-09" db="EMBL/GenBank/DDBJ databases">
        <authorList>
            <person name="Sun Q."/>
            <person name="Ohkuma M."/>
        </authorList>
    </citation>
    <scope>NUCLEOTIDE SEQUENCE</scope>
    <source>
        <strain evidence="5">JCM 4646</strain>
    </source>
</reference>
<dbReference type="AlphaFoldDB" id="A0A919L2H1"/>
<evidence type="ECO:0000256" key="3">
    <source>
        <dbReference type="SAM" id="Phobius"/>
    </source>
</evidence>
<keyword evidence="3" id="KW-0812">Transmembrane</keyword>
<feature type="domain" description="Cell envelope-related transcriptional attenuator" evidence="4">
    <location>
        <begin position="150"/>
        <end position="320"/>
    </location>
</feature>
<evidence type="ECO:0000313" key="6">
    <source>
        <dbReference type="Proteomes" id="UP000617734"/>
    </source>
</evidence>
<feature type="transmembrane region" description="Helical" evidence="3">
    <location>
        <begin position="67"/>
        <end position="86"/>
    </location>
</feature>
<sequence length="408" mass="41755">MSGRDGSVDGVFGDGSGEVSGGDEEFEVRLSTTFGRAAEGLGVAAAARLVDGGLEAGRRRRRRRRTVMLVGALTLAVAVGASALTLPSGLPGRASGALEAASSGAPAPLERGVTILLIGLEATTDAQNRPAPAELRRGELHAGAADVDVADTLVLVHIPAGGGTARQLSIPRDVLVDAPGGGAKVAIRQVYAQAEAAETTRSQGQGVSGAELRWRGREAGRAALIRSVQELAGVPVDHFAEVTMTGFYRAAQAVGTVPVCLNHAVDDELSGASLPAGRSELGPAQALAFVRQRHGVGDGSDLQRTRRAQAFLAGVLQKLRAGGVMADAGKLRALYDALKEDLVVDKGWNPVDFVRQVPAFAQGRAATSELPVQSEGAVLTAEPGKAKEILAGEGTSAAPAVNEVPCVD</sequence>
<proteinExistence type="inferred from homology"/>
<name>A0A919L2H1_9ACTN</name>
<keyword evidence="6" id="KW-1185">Reference proteome</keyword>
<evidence type="ECO:0000256" key="2">
    <source>
        <dbReference type="SAM" id="MobiDB-lite"/>
    </source>
</evidence>
<dbReference type="InterPro" id="IPR050922">
    <property type="entry name" value="LytR/CpsA/Psr_CW_biosynth"/>
</dbReference>
<dbReference type="InterPro" id="IPR004474">
    <property type="entry name" value="LytR_CpsA_psr"/>
</dbReference>
<evidence type="ECO:0000256" key="1">
    <source>
        <dbReference type="ARBA" id="ARBA00006068"/>
    </source>
</evidence>
<dbReference type="Proteomes" id="UP000617734">
    <property type="component" value="Unassembled WGS sequence"/>
</dbReference>
<dbReference type="Pfam" id="PF03816">
    <property type="entry name" value="LytR_cpsA_psr"/>
    <property type="match status" value="1"/>
</dbReference>
<keyword evidence="3" id="KW-0472">Membrane</keyword>
<dbReference type="PANTHER" id="PTHR33392:SF6">
    <property type="entry name" value="POLYISOPRENYL-TEICHOIC ACID--PEPTIDOGLYCAN TEICHOIC ACID TRANSFERASE TAGU"/>
    <property type="match status" value="1"/>
</dbReference>
<comment type="similarity">
    <text evidence="1">Belongs to the LytR/CpsA/Psr (LCP) family.</text>
</comment>
<accession>A0A919L2H1</accession>
<dbReference type="EMBL" id="BNBO01000053">
    <property type="protein sequence ID" value="GHH81493.1"/>
    <property type="molecule type" value="Genomic_DNA"/>
</dbReference>